<sequence length="101" mass="11281">MFHHIPQLQPQLLILEMWEFDMSLMNVSDNTVAIYSSPIFEKSQQHGDKTPEIVLDSYSSSMKKARSPAQSFGSAVVADDVARDKQSYGVNATVSVNLYLV</sequence>
<gene>
    <name evidence="1" type="ORF">VNO77_09741</name>
    <name evidence="2" type="ORF">VNO77_09744</name>
    <name evidence="3" type="ORF">VNO77_09748</name>
</gene>
<dbReference type="EMBL" id="JAYMYQ010000002">
    <property type="protein sequence ID" value="KAK7350792.1"/>
    <property type="molecule type" value="Genomic_DNA"/>
</dbReference>
<reference evidence="2 4" key="1">
    <citation type="submission" date="2024-01" db="EMBL/GenBank/DDBJ databases">
        <title>The genomes of 5 underutilized Papilionoideae crops provide insights into root nodulation and disease resistanc.</title>
        <authorList>
            <person name="Jiang F."/>
        </authorList>
    </citation>
    <scope>NUCLEOTIDE SEQUENCE [LARGE SCALE GENOMIC DNA]</scope>
    <source>
        <strain evidence="2">LVBAO_FW01</strain>
        <tissue evidence="2">Leaves</tissue>
    </source>
</reference>
<dbReference type="AlphaFoldDB" id="A0AAN9QWQ9"/>
<proteinExistence type="predicted"/>
<protein>
    <submittedName>
        <fullName evidence="2">Uncharacterized protein</fullName>
    </submittedName>
</protein>
<organism evidence="2 4">
    <name type="scientific">Canavalia gladiata</name>
    <name type="common">Sword bean</name>
    <name type="synonym">Dolichos gladiatus</name>
    <dbReference type="NCBI Taxonomy" id="3824"/>
    <lineage>
        <taxon>Eukaryota</taxon>
        <taxon>Viridiplantae</taxon>
        <taxon>Streptophyta</taxon>
        <taxon>Embryophyta</taxon>
        <taxon>Tracheophyta</taxon>
        <taxon>Spermatophyta</taxon>
        <taxon>Magnoliopsida</taxon>
        <taxon>eudicotyledons</taxon>
        <taxon>Gunneridae</taxon>
        <taxon>Pentapetalae</taxon>
        <taxon>rosids</taxon>
        <taxon>fabids</taxon>
        <taxon>Fabales</taxon>
        <taxon>Fabaceae</taxon>
        <taxon>Papilionoideae</taxon>
        <taxon>50 kb inversion clade</taxon>
        <taxon>NPAAA clade</taxon>
        <taxon>indigoferoid/millettioid clade</taxon>
        <taxon>Phaseoleae</taxon>
        <taxon>Canavalia</taxon>
    </lineage>
</organism>
<evidence type="ECO:0000313" key="2">
    <source>
        <dbReference type="EMBL" id="KAK7350792.1"/>
    </source>
</evidence>
<evidence type="ECO:0000313" key="3">
    <source>
        <dbReference type="EMBL" id="KAK7350796.1"/>
    </source>
</evidence>
<name>A0AAN9QWQ9_CANGL</name>
<comment type="caution">
    <text evidence="2">The sequence shown here is derived from an EMBL/GenBank/DDBJ whole genome shotgun (WGS) entry which is preliminary data.</text>
</comment>
<evidence type="ECO:0000313" key="1">
    <source>
        <dbReference type="EMBL" id="KAK7350789.1"/>
    </source>
</evidence>
<keyword evidence="4" id="KW-1185">Reference proteome</keyword>
<dbReference type="EMBL" id="JAYMYQ010000002">
    <property type="protein sequence ID" value="KAK7350796.1"/>
    <property type="molecule type" value="Genomic_DNA"/>
</dbReference>
<accession>A0AAN9QWQ9</accession>
<dbReference type="EMBL" id="JAYMYQ010000002">
    <property type="protein sequence ID" value="KAK7350789.1"/>
    <property type="molecule type" value="Genomic_DNA"/>
</dbReference>
<dbReference type="Proteomes" id="UP001367508">
    <property type="component" value="Unassembled WGS sequence"/>
</dbReference>
<evidence type="ECO:0000313" key="4">
    <source>
        <dbReference type="Proteomes" id="UP001367508"/>
    </source>
</evidence>